<accession>A0A1R1PWI1</accession>
<name>A0A1R1PWI1_ZANCU</name>
<dbReference type="EMBL" id="LSSK01000094">
    <property type="protein sequence ID" value="OMH85330.1"/>
    <property type="molecule type" value="Genomic_DNA"/>
</dbReference>
<feature type="compositionally biased region" description="Basic and acidic residues" evidence="1">
    <location>
        <begin position="165"/>
        <end position="181"/>
    </location>
</feature>
<sequence>MEIEKVLERILELEAAMESPSNADVKAMLGVDRRRVIDMLEKENNNNGDENGTGRLEKRRAEMDENIIRMVNIEGRKIQEVITEEMKWIVREKLFTPGTIRRIYLQVLEEMRQDLGGKLDVLKLFYKNKEVMTPMMILTSRLVAEKAYNTYVRRQGKYHGTNAFRMDKPRPGSEYGSEKKEDGIENRTHLMGQQAGVGQGSGYDKYIKIAKRSAAQELDNNTNGILYNVQGESLWRGLEKDH</sequence>
<evidence type="ECO:0000313" key="3">
    <source>
        <dbReference type="Proteomes" id="UP000188320"/>
    </source>
</evidence>
<dbReference type="AlphaFoldDB" id="A0A1R1PWI1"/>
<keyword evidence="3" id="KW-1185">Reference proteome</keyword>
<evidence type="ECO:0000313" key="2">
    <source>
        <dbReference type="EMBL" id="OMH85330.1"/>
    </source>
</evidence>
<organism evidence="2 3">
    <name type="scientific">Zancudomyces culisetae</name>
    <name type="common">Gut fungus</name>
    <name type="synonym">Smittium culisetae</name>
    <dbReference type="NCBI Taxonomy" id="1213189"/>
    <lineage>
        <taxon>Eukaryota</taxon>
        <taxon>Fungi</taxon>
        <taxon>Fungi incertae sedis</taxon>
        <taxon>Zoopagomycota</taxon>
        <taxon>Kickxellomycotina</taxon>
        <taxon>Harpellomycetes</taxon>
        <taxon>Harpellales</taxon>
        <taxon>Legeriomycetaceae</taxon>
        <taxon>Zancudomyces</taxon>
    </lineage>
</organism>
<comment type="caution">
    <text evidence="2">The sequence shown here is derived from an EMBL/GenBank/DDBJ whole genome shotgun (WGS) entry which is preliminary data.</text>
</comment>
<feature type="region of interest" description="Disordered" evidence="1">
    <location>
        <begin position="162"/>
        <end position="181"/>
    </location>
</feature>
<evidence type="ECO:0000256" key="1">
    <source>
        <dbReference type="SAM" id="MobiDB-lite"/>
    </source>
</evidence>
<dbReference type="Proteomes" id="UP000188320">
    <property type="component" value="Unassembled WGS sequence"/>
</dbReference>
<proteinExistence type="predicted"/>
<gene>
    <name evidence="2" type="ORF">AX774_g1136</name>
</gene>
<reference evidence="3" key="1">
    <citation type="submission" date="2017-01" db="EMBL/GenBank/DDBJ databases">
        <authorList>
            <person name="Wang Y."/>
            <person name="White M."/>
            <person name="Kvist S."/>
            <person name="Moncalvo J.-M."/>
        </authorList>
    </citation>
    <scope>NUCLEOTIDE SEQUENCE [LARGE SCALE GENOMIC DNA]</scope>
    <source>
        <strain evidence="3">COL-18-3</strain>
    </source>
</reference>
<protein>
    <submittedName>
        <fullName evidence="2">Uncharacterized protein</fullName>
    </submittedName>
</protein>